<evidence type="ECO:0000256" key="2">
    <source>
        <dbReference type="SAM" id="Phobius"/>
    </source>
</evidence>
<keyword evidence="2" id="KW-1133">Transmembrane helix</keyword>
<gene>
    <name evidence="3" type="ORF">EFD62_09490</name>
</gene>
<sequence length="164" mass="17958">MSDNFYSSDSPTTEQSESQYSIPLELREEKPSNFFLGILGGFVAALIGAALWAAIAILTGYQIGYVAMGLGALVGLAVKLLGKGSELRFRLAGALLSLFGCILGNVFYIYAYLAKSWGLSFFQVMGTTDLPTTIAYLRLTFSFIDLLFYALALYVGFRMSSYER</sequence>
<accession>A0A4Q0I413</accession>
<name>A0A4Q0I413_9FIRM</name>
<keyword evidence="2" id="KW-0472">Membrane</keyword>
<dbReference type="EMBL" id="RLII01000010">
    <property type="protein sequence ID" value="RXE59020.1"/>
    <property type="molecule type" value="Genomic_DNA"/>
</dbReference>
<feature type="transmembrane region" description="Helical" evidence="2">
    <location>
        <begin position="63"/>
        <end position="82"/>
    </location>
</feature>
<comment type="caution">
    <text evidence="3">The sequence shown here is derived from an EMBL/GenBank/DDBJ whole genome shotgun (WGS) entry which is preliminary data.</text>
</comment>
<feature type="transmembrane region" description="Helical" evidence="2">
    <location>
        <begin position="133"/>
        <end position="157"/>
    </location>
</feature>
<protein>
    <submittedName>
        <fullName evidence="3">Uncharacterized protein</fullName>
    </submittedName>
</protein>
<dbReference type="OrthoDB" id="762068at2"/>
<proteinExistence type="predicted"/>
<feature type="transmembrane region" description="Helical" evidence="2">
    <location>
        <begin position="94"/>
        <end position="113"/>
    </location>
</feature>
<feature type="transmembrane region" description="Helical" evidence="2">
    <location>
        <begin position="34"/>
        <end position="57"/>
    </location>
</feature>
<organism evidence="3 4">
    <name type="scientific">Acetivibrio mesophilus</name>
    <dbReference type="NCBI Taxonomy" id="2487273"/>
    <lineage>
        <taxon>Bacteria</taxon>
        <taxon>Bacillati</taxon>
        <taxon>Bacillota</taxon>
        <taxon>Clostridia</taxon>
        <taxon>Eubacteriales</taxon>
        <taxon>Oscillospiraceae</taxon>
        <taxon>Acetivibrio</taxon>
    </lineage>
</organism>
<dbReference type="Proteomes" id="UP000289166">
    <property type="component" value="Unassembled WGS sequence"/>
</dbReference>
<keyword evidence="4" id="KW-1185">Reference proteome</keyword>
<feature type="region of interest" description="Disordered" evidence="1">
    <location>
        <begin position="1"/>
        <end position="20"/>
    </location>
</feature>
<dbReference type="AlphaFoldDB" id="A0A4Q0I413"/>
<dbReference type="RefSeq" id="WP_083225274.1">
    <property type="nucleotide sequence ID" value="NZ_RLII01000010.1"/>
</dbReference>
<evidence type="ECO:0000313" key="3">
    <source>
        <dbReference type="EMBL" id="RXE59020.1"/>
    </source>
</evidence>
<evidence type="ECO:0000313" key="4">
    <source>
        <dbReference type="Proteomes" id="UP000289166"/>
    </source>
</evidence>
<keyword evidence="2" id="KW-0812">Transmembrane</keyword>
<reference evidence="4" key="1">
    <citation type="submission" date="2018-11" db="EMBL/GenBank/DDBJ databases">
        <title>Genome sequencing of a novel mesophilic and cellulolytic organism within the genus Hungateiclostridium.</title>
        <authorList>
            <person name="Rettenmaier R."/>
            <person name="Liebl W."/>
            <person name="Zverlov V."/>
        </authorList>
    </citation>
    <scope>NUCLEOTIDE SEQUENCE [LARGE SCALE GENOMIC DNA]</scope>
    <source>
        <strain evidence="4">N2K1</strain>
    </source>
</reference>
<evidence type="ECO:0000256" key="1">
    <source>
        <dbReference type="SAM" id="MobiDB-lite"/>
    </source>
</evidence>